<dbReference type="Pfam" id="PF00535">
    <property type="entry name" value="Glycos_transf_2"/>
    <property type="match status" value="1"/>
</dbReference>
<dbReference type="Proteomes" id="UP000256541">
    <property type="component" value="Unassembled WGS sequence"/>
</dbReference>
<dbReference type="InterPro" id="IPR001173">
    <property type="entry name" value="Glyco_trans_2-like"/>
</dbReference>
<evidence type="ECO:0000256" key="14">
    <source>
        <dbReference type="SAM" id="MobiDB-lite"/>
    </source>
</evidence>
<feature type="transmembrane region" description="Helical" evidence="15">
    <location>
        <begin position="297"/>
        <end position="315"/>
    </location>
</feature>
<dbReference type="AlphaFoldDB" id="A0A3E0W534"/>
<accession>A0A3E0W534</accession>
<proteinExistence type="inferred from homology"/>
<reference evidence="18 19" key="1">
    <citation type="submission" date="2017-04" db="EMBL/GenBank/DDBJ databases">
        <title>Comparative genome analysis of Subtercola boreus.</title>
        <authorList>
            <person name="Cho Y.-J."/>
            <person name="Cho A."/>
            <person name="Kim O.-S."/>
            <person name="Lee J.-I."/>
        </authorList>
    </citation>
    <scope>NUCLEOTIDE SEQUENCE [LARGE SCALE GENOMIC DNA]</scope>
    <source>
        <strain evidence="18 19">P27479</strain>
    </source>
</reference>
<dbReference type="PANTHER" id="PTHR10859:SF91">
    <property type="entry name" value="DOLICHYL-PHOSPHATE BETA-GLUCOSYLTRANSFERASE"/>
    <property type="match status" value="1"/>
</dbReference>
<evidence type="ECO:0000256" key="11">
    <source>
        <dbReference type="ARBA" id="ARBA00022989"/>
    </source>
</evidence>
<evidence type="ECO:0000256" key="2">
    <source>
        <dbReference type="ARBA" id="ARBA00004389"/>
    </source>
</evidence>
<keyword evidence="7" id="KW-0808">Transferase</keyword>
<comment type="catalytic activity">
    <reaction evidence="13">
        <text>a di-trans,poly-cis-dolichyl phosphate + UDP-alpha-D-glucose = a di-trans,poly-cis-dolichyl beta-D-glucosyl phosphate + UDP</text>
        <dbReference type="Rhea" id="RHEA:15401"/>
        <dbReference type="Rhea" id="RHEA-COMP:19498"/>
        <dbReference type="Rhea" id="RHEA-COMP:19502"/>
        <dbReference type="ChEBI" id="CHEBI:57525"/>
        <dbReference type="ChEBI" id="CHEBI:57683"/>
        <dbReference type="ChEBI" id="CHEBI:58223"/>
        <dbReference type="ChEBI" id="CHEBI:58885"/>
        <dbReference type="EC" id="2.4.1.117"/>
    </reaction>
    <physiologicalReaction direction="left-to-right" evidence="13">
        <dbReference type="Rhea" id="RHEA:15402"/>
    </physiologicalReaction>
</comment>
<dbReference type="SUPFAM" id="SSF53448">
    <property type="entry name" value="Nucleotide-diphospho-sugar transferases"/>
    <property type="match status" value="1"/>
</dbReference>
<evidence type="ECO:0000256" key="13">
    <source>
        <dbReference type="ARBA" id="ARBA00045097"/>
    </source>
</evidence>
<evidence type="ECO:0000256" key="6">
    <source>
        <dbReference type="ARBA" id="ARBA00022676"/>
    </source>
</evidence>
<dbReference type="GO" id="GO:0016020">
    <property type="term" value="C:membrane"/>
    <property type="evidence" value="ECO:0007669"/>
    <property type="project" value="UniProtKB-SubCell"/>
</dbReference>
<keyword evidence="12 15" id="KW-0472">Membrane</keyword>
<dbReference type="GO" id="GO:0000271">
    <property type="term" value="P:polysaccharide biosynthetic process"/>
    <property type="evidence" value="ECO:0007669"/>
    <property type="project" value="InterPro"/>
</dbReference>
<dbReference type="GO" id="GO:0006487">
    <property type="term" value="P:protein N-linked glycosylation"/>
    <property type="evidence" value="ECO:0007669"/>
    <property type="project" value="TreeGrafter"/>
</dbReference>
<keyword evidence="10" id="KW-0735">Signal-anchor</keyword>
<dbReference type="PANTHER" id="PTHR10859">
    <property type="entry name" value="GLYCOSYL TRANSFERASE"/>
    <property type="match status" value="1"/>
</dbReference>
<feature type="domain" description="Glycosyltransferase 2-like" evidence="16">
    <location>
        <begin position="12"/>
        <end position="178"/>
    </location>
</feature>
<organism evidence="18 19">
    <name type="scientific">Subtercola boreus</name>
    <dbReference type="NCBI Taxonomy" id="120213"/>
    <lineage>
        <taxon>Bacteria</taxon>
        <taxon>Bacillati</taxon>
        <taxon>Actinomycetota</taxon>
        <taxon>Actinomycetes</taxon>
        <taxon>Micrococcales</taxon>
        <taxon>Microbacteriaceae</taxon>
        <taxon>Subtercola</taxon>
    </lineage>
</organism>
<dbReference type="EC" id="2.4.1.117" evidence="5"/>
<evidence type="ECO:0000256" key="12">
    <source>
        <dbReference type="ARBA" id="ARBA00023136"/>
    </source>
</evidence>
<evidence type="ECO:0000256" key="1">
    <source>
        <dbReference type="ARBA" id="ARBA00004141"/>
    </source>
</evidence>
<feature type="transmembrane region" description="Helical" evidence="15">
    <location>
        <begin position="336"/>
        <end position="358"/>
    </location>
</feature>
<dbReference type="InterPro" id="IPR007267">
    <property type="entry name" value="GtrA_DPMS_TM"/>
</dbReference>
<protein>
    <recommendedName>
        <fullName evidence="5">dolichyl-phosphate beta-glucosyltransferase</fullName>
        <ecNumber evidence="5">2.4.1.117</ecNumber>
    </recommendedName>
</protein>
<feature type="region of interest" description="Disordered" evidence="14">
    <location>
        <begin position="395"/>
        <end position="464"/>
    </location>
</feature>
<dbReference type="GO" id="GO:0004581">
    <property type="term" value="F:dolichyl-phosphate beta-glucosyltransferase activity"/>
    <property type="evidence" value="ECO:0007669"/>
    <property type="project" value="UniProtKB-EC"/>
</dbReference>
<gene>
    <name evidence="18" type="ORF">B7R22_00835</name>
</gene>
<keyword evidence="11 15" id="KW-1133">Transmembrane helix</keyword>
<dbReference type="InterPro" id="IPR035518">
    <property type="entry name" value="DPG_synthase"/>
</dbReference>
<evidence type="ECO:0000256" key="3">
    <source>
        <dbReference type="ARBA" id="ARBA00004922"/>
    </source>
</evidence>
<evidence type="ECO:0000256" key="4">
    <source>
        <dbReference type="ARBA" id="ARBA00006739"/>
    </source>
</evidence>
<evidence type="ECO:0000313" key="19">
    <source>
        <dbReference type="Proteomes" id="UP000256541"/>
    </source>
</evidence>
<evidence type="ECO:0000256" key="9">
    <source>
        <dbReference type="ARBA" id="ARBA00022824"/>
    </source>
</evidence>
<dbReference type="Pfam" id="PF04138">
    <property type="entry name" value="GtrA_DPMS_TM"/>
    <property type="match status" value="1"/>
</dbReference>
<sequence>MTSPDSSLALDVVVPVYNEQVAIEPSIRRLADYLTDAVRVPWQITVADNASIDETPAIADSIAERYPNVRVIHTARKGRGHALKLAWGTSTAQVLAYVDVDLSTDLSALPPLIAPLLSGHSDLAIGTRLSRSSRVVRGGKREFISRSYNVLLHGMLGVSFSDAQCGFKAIRSDVAAKLLPLVQDDAWFFDTELLVIAQRSGLRIHEVPVDWIDDLDSRVDIVPTAMEDLRGVVRVGRDLMRGVIPVQAVYAELGRSPIGPVARPSFLGQVVRFGVVGVASTLAYALLYLLFQGVLGAQGANFTALLLTAVANTWANRRFTFRIRGPEKAATHQFQGLIVFGIAWVITAGSLVALNVLAPDAPTFVELVTLTAANLVATAVRFVLLRRWVFRAPKVSSSPAGDSGGLSTDPAAGGRPALAFAQDGATSQSASSSLGSSASPSSSSSSPVSPTSTSSSSSQKASAA</sequence>
<evidence type="ECO:0000259" key="16">
    <source>
        <dbReference type="Pfam" id="PF00535"/>
    </source>
</evidence>
<keyword evidence="9" id="KW-0256">Endoplasmic reticulum</keyword>
<comment type="similarity">
    <text evidence="4">Belongs to the glycosyltransferase 2 family.</text>
</comment>
<evidence type="ECO:0000256" key="7">
    <source>
        <dbReference type="ARBA" id="ARBA00022679"/>
    </source>
</evidence>
<evidence type="ECO:0000313" key="18">
    <source>
        <dbReference type="EMBL" id="RFA17120.1"/>
    </source>
</evidence>
<feature type="compositionally biased region" description="Low complexity" evidence="14">
    <location>
        <begin position="425"/>
        <end position="464"/>
    </location>
</feature>
<feature type="transmembrane region" description="Helical" evidence="15">
    <location>
        <begin position="364"/>
        <end position="384"/>
    </location>
</feature>
<evidence type="ECO:0000256" key="5">
    <source>
        <dbReference type="ARBA" id="ARBA00012583"/>
    </source>
</evidence>
<comment type="caution">
    <text evidence="18">The sequence shown here is derived from an EMBL/GenBank/DDBJ whole genome shotgun (WGS) entry which is preliminary data.</text>
</comment>
<evidence type="ECO:0000259" key="17">
    <source>
        <dbReference type="Pfam" id="PF04138"/>
    </source>
</evidence>
<evidence type="ECO:0000256" key="8">
    <source>
        <dbReference type="ARBA" id="ARBA00022692"/>
    </source>
</evidence>
<dbReference type="InterPro" id="IPR029044">
    <property type="entry name" value="Nucleotide-diphossugar_trans"/>
</dbReference>
<evidence type="ECO:0000256" key="15">
    <source>
        <dbReference type="SAM" id="Phobius"/>
    </source>
</evidence>
<dbReference type="EMBL" id="NBXB01000004">
    <property type="protein sequence ID" value="RFA17120.1"/>
    <property type="molecule type" value="Genomic_DNA"/>
</dbReference>
<dbReference type="RefSeq" id="WP_116409942.1">
    <property type="nucleotide sequence ID" value="NZ_NBXB01000004.1"/>
</dbReference>
<keyword evidence="8 15" id="KW-0812">Transmembrane</keyword>
<dbReference type="Gene3D" id="3.90.550.10">
    <property type="entry name" value="Spore Coat Polysaccharide Biosynthesis Protein SpsA, Chain A"/>
    <property type="match status" value="1"/>
</dbReference>
<name>A0A3E0W534_9MICO</name>
<feature type="domain" description="GtrA/DPMS transmembrane" evidence="17">
    <location>
        <begin position="272"/>
        <end position="390"/>
    </location>
</feature>
<dbReference type="OrthoDB" id="2369748at2"/>
<comment type="subcellular location">
    <subcellularLocation>
        <location evidence="2">Endoplasmic reticulum membrane</location>
        <topology evidence="2">Single-pass membrane protein</topology>
    </subcellularLocation>
    <subcellularLocation>
        <location evidence="1">Membrane</location>
        <topology evidence="1">Multi-pass membrane protein</topology>
    </subcellularLocation>
</comment>
<dbReference type="CDD" id="cd04188">
    <property type="entry name" value="DPG_synthase"/>
    <property type="match status" value="1"/>
</dbReference>
<evidence type="ECO:0000256" key="10">
    <source>
        <dbReference type="ARBA" id="ARBA00022968"/>
    </source>
</evidence>
<keyword evidence="6" id="KW-0328">Glycosyltransferase</keyword>
<comment type="pathway">
    <text evidence="3">Protein modification; protein glycosylation.</text>
</comment>